<dbReference type="GO" id="GO:0010073">
    <property type="term" value="P:meristem maintenance"/>
    <property type="evidence" value="ECO:0007669"/>
    <property type="project" value="InterPro"/>
</dbReference>
<dbReference type="PANTHER" id="PTHR46033">
    <property type="entry name" value="PROTEIN MAIN-LIKE 2"/>
    <property type="match status" value="1"/>
</dbReference>
<dbReference type="Pfam" id="PF10536">
    <property type="entry name" value="PMD"/>
    <property type="match status" value="1"/>
</dbReference>
<comment type="caution">
    <text evidence="2">The sequence shown here is derived from an EMBL/GenBank/DDBJ whole genome shotgun (WGS) entry which is preliminary data.</text>
</comment>
<reference evidence="2" key="1">
    <citation type="submission" date="2023-07" db="EMBL/GenBank/DDBJ databases">
        <title>draft genome sequence of fig (Ficus carica).</title>
        <authorList>
            <person name="Takahashi T."/>
            <person name="Nishimura K."/>
        </authorList>
    </citation>
    <scope>NUCLEOTIDE SEQUENCE</scope>
</reference>
<dbReference type="InterPro" id="IPR044824">
    <property type="entry name" value="MAIN-like"/>
</dbReference>
<accession>A0AA88AFF6</accession>
<protein>
    <recommendedName>
        <fullName evidence="1">Aminotransferase-like plant mobile domain-containing protein</fullName>
    </recommendedName>
</protein>
<evidence type="ECO:0000313" key="3">
    <source>
        <dbReference type="Proteomes" id="UP001187192"/>
    </source>
</evidence>
<evidence type="ECO:0000313" key="2">
    <source>
        <dbReference type="EMBL" id="GMN51544.1"/>
    </source>
</evidence>
<feature type="domain" description="Aminotransferase-like plant mobile" evidence="1">
    <location>
        <begin position="87"/>
        <end position="445"/>
    </location>
</feature>
<dbReference type="Proteomes" id="UP001187192">
    <property type="component" value="Unassembled WGS sequence"/>
</dbReference>
<dbReference type="InterPro" id="IPR019557">
    <property type="entry name" value="AminoTfrase-like_pln_mobile"/>
</dbReference>
<sequence length="701" mass="80148">MVEPSDMIFEEREELMVSSSDENPVLRTAHFLKPSSSKQVCKNPTIFGQKRSKIKVHFRGWRYPKEGWRIWVESMEKRYQSTWKMAGIHEAIMGSIYIIKRERDFVLELAQKWCSETNSFIFPWGEATLTLEDMKVLGGFPVLGEPVLARLNDQESVEIKAKLIEETKEAATIGGCRATGVSWMKHFMGSGSDLEHEAFLSLWLSWFVFPTNYYRIGEHVFPIAIRLARGTRIALAPAVLSSLYHDLRLMKQKLSDSEELIGKDKLMKSHAPFQLVKLWGWERFPKLGPEPMPLTDTSKPRRARWHSLSAEPKFDFSSALDSAGESFLWRPYASSSDCWLSTQFNLNKEQWVLVGPALDEELETLARCLRVSELVGLNCIEQYLPHRVAKQFGMDQDVPLPVARCNWTPSVAWSNYNRPIRDEKLYIPSRHSDSGVTIQYSKWWNHSMRKQGDDVIKSHVKRPRDTVRCPRRIGAENKEMSLADSIWFRKWPDRSVMKQDDDVIKSDVKRPRITIRSTRRIGAENEEMSPEDSIHKCPFRSLNTMELEDSVSRGQGPEETVGDHDDTGKGFELPNAVEPPSGSQHQTMSISAADDRIAEETEATLPVLGPTISVSRTTLCANDVSNEAENTESAAHVIDLTNEESEGEIQVPGLKLEARIGRLERTLEYLKKTRYPQLCKVKKPIRFASTEGRKSRDLFTN</sequence>
<dbReference type="EMBL" id="BTGU01000038">
    <property type="protein sequence ID" value="GMN51544.1"/>
    <property type="molecule type" value="Genomic_DNA"/>
</dbReference>
<keyword evidence="3" id="KW-1185">Reference proteome</keyword>
<gene>
    <name evidence="2" type="ORF">TIFTF001_020697</name>
</gene>
<organism evidence="2 3">
    <name type="scientific">Ficus carica</name>
    <name type="common">Common fig</name>
    <dbReference type="NCBI Taxonomy" id="3494"/>
    <lineage>
        <taxon>Eukaryota</taxon>
        <taxon>Viridiplantae</taxon>
        <taxon>Streptophyta</taxon>
        <taxon>Embryophyta</taxon>
        <taxon>Tracheophyta</taxon>
        <taxon>Spermatophyta</taxon>
        <taxon>Magnoliopsida</taxon>
        <taxon>eudicotyledons</taxon>
        <taxon>Gunneridae</taxon>
        <taxon>Pentapetalae</taxon>
        <taxon>rosids</taxon>
        <taxon>fabids</taxon>
        <taxon>Rosales</taxon>
        <taxon>Moraceae</taxon>
        <taxon>Ficeae</taxon>
        <taxon>Ficus</taxon>
    </lineage>
</organism>
<proteinExistence type="predicted"/>
<dbReference type="PANTHER" id="PTHR46033:SF80">
    <property type="entry name" value="PROTEIN MAIN-LIKE 2-LIKE"/>
    <property type="match status" value="1"/>
</dbReference>
<evidence type="ECO:0000259" key="1">
    <source>
        <dbReference type="Pfam" id="PF10536"/>
    </source>
</evidence>
<name>A0AA88AFF6_FICCA</name>
<dbReference type="AlphaFoldDB" id="A0AA88AFF6"/>